<dbReference type="EMBL" id="AYLO01000059">
    <property type="protein sequence ID" value="ESS72321.1"/>
    <property type="molecule type" value="Genomic_DNA"/>
</dbReference>
<keyword evidence="2" id="KW-0812">Transmembrane</keyword>
<dbReference type="STRING" id="1116472.MGMO_61c00320"/>
<feature type="transmembrane region" description="Helical" evidence="2">
    <location>
        <begin position="12"/>
        <end position="33"/>
    </location>
</feature>
<evidence type="ECO:0000256" key="2">
    <source>
        <dbReference type="SAM" id="Phobius"/>
    </source>
</evidence>
<comment type="caution">
    <text evidence="3">The sequence shown here is derived from an EMBL/GenBank/DDBJ whole genome shotgun (WGS) entry which is preliminary data.</text>
</comment>
<dbReference type="OrthoDB" id="5568646at2"/>
<reference evidence="3 4" key="1">
    <citation type="journal article" date="2013" name="Genome Announc.">
        <title>Draft Genome Sequence of the Methanotrophic Gammaproteobacterium Methyloglobulus morosus DSM 22980 Strain KoM1.</title>
        <authorList>
            <person name="Poehlein A."/>
            <person name="Deutzmann J.S."/>
            <person name="Daniel R."/>
            <person name="Simeonova D.D."/>
        </authorList>
    </citation>
    <scope>NUCLEOTIDE SEQUENCE [LARGE SCALE GENOMIC DNA]</scope>
    <source>
        <strain evidence="3 4">KoM1</strain>
    </source>
</reference>
<proteinExistence type="predicted"/>
<dbReference type="NCBIfam" id="TIGR02532">
    <property type="entry name" value="IV_pilin_GFxxxE"/>
    <property type="match status" value="1"/>
</dbReference>
<evidence type="ECO:0000313" key="3">
    <source>
        <dbReference type="EMBL" id="ESS72321.1"/>
    </source>
</evidence>
<dbReference type="SUPFAM" id="SSF54523">
    <property type="entry name" value="Pili subunits"/>
    <property type="match status" value="1"/>
</dbReference>
<dbReference type="RefSeq" id="WP_023494672.1">
    <property type="nucleotide sequence ID" value="NZ_AYLO01000059.1"/>
</dbReference>
<dbReference type="InterPro" id="IPR012902">
    <property type="entry name" value="N_methyl_site"/>
</dbReference>
<dbReference type="AlphaFoldDB" id="V5DYB7"/>
<keyword evidence="2" id="KW-0472">Membrane</keyword>
<feature type="compositionally biased region" description="Polar residues" evidence="1">
    <location>
        <begin position="205"/>
        <end position="231"/>
    </location>
</feature>
<feature type="region of interest" description="Disordered" evidence="1">
    <location>
        <begin position="203"/>
        <end position="231"/>
    </location>
</feature>
<dbReference type="eggNOG" id="COG4968">
    <property type="taxonomic scope" value="Bacteria"/>
</dbReference>
<dbReference type="InterPro" id="IPR045584">
    <property type="entry name" value="Pilin-like"/>
</dbReference>
<name>V5DYB7_9GAMM</name>
<dbReference type="Proteomes" id="UP000017842">
    <property type="component" value="Unassembled WGS sequence"/>
</dbReference>
<accession>V5DYB7</accession>
<sequence length="231" mass="26473">MQARKTNLGFTLIEVLIAMTLLGIMVVLLFSSMKICADSWQKGEDKITEVNDVAVVYQFFQHHLSTAIPLWDNFSEEGNRIFAFQGKNQELQFVSSFPASAKKSGLQLFSLKLIKDGDEQLIQVSITPFYPIAKGEEWHKEEVTLLRHVRNFSLNYYKLDDPQAEGVWQEDWLGEETQPRLVKIKIERDNGGFWPEMVVELKAEPTQSNSDDQTLINEEQEAGQQSTIDDQ</sequence>
<protein>
    <submittedName>
        <fullName evidence="3">Methylation domain-containing protein</fullName>
    </submittedName>
</protein>
<organism evidence="3 4">
    <name type="scientific">Methyloglobulus morosus KoM1</name>
    <dbReference type="NCBI Taxonomy" id="1116472"/>
    <lineage>
        <taxon>Bacteria</taxon>
        <taxon>Pseudomonadati</taxon>
        <taxon>Pseudomonadota</taxon>
        <taxon>Gammaproteobacteria</taxon>
        <taxon>Methylococcales</taxon>
        <taxon>Methylococcaceae</taxon>
        <taxon>Methyloglobulus</taxon>
    </lineage>
</organism>
<keyword evidence="2" id="KW-1133">Transmembrane helix</keyword>
<gene>
    <name evidence="3" type="ORF">MGMO_61c00320</name>
</gene>
<evidence type="ECO:0000256" key="1">
    <source>
        <dbReference type="SAM" id="MobiDB-lite"/>
    </source>
</evidence>
<keyword evidence="4" id="KW-1185">Reference proteome</keyword>
<evidence type="ECO:0000313" key="4">
    <source>
        <dbReference type="Proteomes" id="UP000017842"/>
    </source>
</evidence>
<dbReference type="Pfam" id="PF07963">
    <property type="entry name" value="N_methyl"/>
    <property type="match status" value="1"/>
</dbReference>